<evidence type="ECO:0000313" key="9">
    <source>
        <dbReference type="EMBL" id="EFH11322.1"/>
    </source>
</evidence>
<dbReference type="InterPro" id="IPR036909">
    <property type="entry name" value="Cyt_c-like_dom_sf"/>
</dbReference>
<feature type="signal peptide" evidence="7">
    <location>
        <begin position="1"/>
        <end position="22"/>
    </location>
</feature>
<dbReference type="PROSITE" id="PS51007">
    <property type="entry name" value="CYTC"/>
    <property type="match status" value="1"/>
</dbReference>
<keyword evidence="3 6" id="KW-0479">Metal-binding</keyword>
<dbReference type="AlphaFoldDB" id="D5RMZ5"/>
<evidence type="ECO:0000256" key="5">
    <source>
        <dbReference type="ARBA" id="ARBA00023004"/>
    </source>
</evidence>
<keyword evidence="5 6" id="KW-0408">Iron</keyword>
<feature type="domain" description="Cytochrome c" evidence="8">
    <location>
        <begin position="25"/>
        <end position="124"/>
    </location>
</feature>
<keyword evidence="10" id="KW-1185">Reference proteome</keyword>
<organism evidence="9 10">
    <name type="scientific">Pseudoroseomonas cervicalis ATCC 49957</name>
    <dbReference type="NCBI Taxonomy" id="525371"/>
    <lineage>
        <taxon>Bacteria</taxon>
        <taxon>Pseudomonadati</taxon>
        <taxon>Pseudomonadota</taxon>
        <taxon>Alphaproteobacteria</taxon>
        <taxon>Acetobacterales</taxon>
        <taxon>Roseomonadaceae</taxon>
        <taxon>Roseomonas</taxon>
    </lineage>
</organism>
<dbReference type="PRINTS" id="PR00604">
    <property type="entry name" value="CYTCHRMECIAB"/>
</dbReference>
<keyword evidence="7" id="KW-0732">Signal</keyword>
<feature type="chain" id="PRO_5003075773" evidence="7">
    <location>
        <begin position="23"/>
        <end position="126"/>
    </location>
</feature>
<dbReference type="EMBL" id="ADVL01000423">
    <property type="protein sequence ID" value="EFH11322.1"/>
    <property type="molecule type" value="Genomic_DNA"/>
</dbReference>
<dbReference type="SUPFAM" id="SSF46626">
    <property type="entry name" value="Cytochrome c"/>
    <property type="match status" value="1"/>
</dbReference>
<keyword evidence="4" id="KW-0249">Electron transport</keyword>
<evidence type="ECO:0000256" key="4">
    <source>
        <dbReference type="ARBA" id="ARBA00022982"/>
    </source>
</evidence>
<reference evidence="9 10" key="1">
    <citation type="submission" date="2010-04" db="EMBL/GenBank/DDBJ databases">
        <authorList>
            <person name="Qin X."/>
            <person name="Bachman B."/>
            <person name="Battles P."/>
            <person name="Bell A."/>
            <person name="Bess C."/>
            <person name="Bickham C."/>
            <person name="Chaboub L."/>
            <person name="Chen D."/>
            <person name="Coyle M."/>
            <person name="Deiros D.R."/>
            <person name="Dinh H."/>
            <person name="Forbes L."/>
            <person name="Fowler G."/>
            <person name="Francisco L."/>
            <person name="Fu Q."/>
            <person name="Gubbala S."/>
            <person name="Hale W."/>
            <person name="Han Y."/>
            <person name="Hemphill L."/>
            <person name="Highlander S.K."/>
            <person name="Hirani K."/>
            <person name="Hogues M."/>
            <person name="Jackson L."/>
            <person name="Jakkamsetti A."/>
            <person name="Javaid M."/>
            <person name="Jiang H."/>
            <person name="Korchina V."/>
            <person name="Kovar C."/>
            <person name="Lara F."/>
            <person name="Lee S."/>
            <person name="Mata R."/>
            <person name="Mathew T."/>
            <person name="Moen C."/>
            <person name="Morales K."/>
            <person name="Munidasa M."/>
            <person name="Nazareth L."/>
            <person name="Ngo R."/>
            <person name="Nguyen L."/>
            <person name="Okwuonu G."/>
            <person name="Ongeri F."/>
            <person name="Patil S."/>
            <person name="Petrosino J."/>
            <person name="Pham C."/>
            <person name="Pham P."/>
            <person name="Pu L.-L."/>
            <person name="Puazo M."/>
            <person name="Raj R."/>
            <person name="Reid J."/>
            <person name="Rouhana J."/>
            <person name="Saada N."/>
            <person name="Shang Y."/>
            <person name="Simmons D."/>
            <person name="Thornton R."/>
            <person name="Warren J."/>
            <person name="Weissenberger G."/>
            <person name="Zhang J."/>
            <person name="Zhang L."/>
            <person name="Zhou C."/>
            <person name="Zhu D."/>
            <person name="Muzny D."/>
            <person name="Worley K."/>
            <person name="Gibbs R."/>
        </authorList>
    </citation>
    <scope>NUCLEOTIDE SEQUENCE [LARGE SCALE GENOMIC DNA]</scope>
    <source>
        <strain evidence="9 10">ATCC 49957</strain>
    </source>
</reference>
<proteinExistence type="predicted"/>
<comment type="caution">
    <text evidence="9">The sequence shown here is derived from an EMBL/GenBank/DDBJ whole genome shotgun (WGS) entry which is preliminary data.</text>
</comment>
<dbReference type="GO" id="GO:0020037">
    <property type="term" value="F:heme binding"/>
    <property type="evidence" value="ECO:0007669"/>
    <property type="project" value="InterPro"/>
</dbReference>
<dbReference type="PANTHER" id="PTHR11961">
    <property type="entry name" value="CYTOCHROME C"/>
    <property type="match status" value="1"/>
</dbReference>
<dbReference type="OrthoDB" id="9805828at2"/>
<dbReference type="Gene3D" id="1.10.760.10">
    <property type="entry name" value="Cytochrome c-like domain"/>
    <property type="match status" value="1"/>
</dbReference>
<evidence type="ECO:0000256" key="2">
    <source>
        <dbReference type="ARBA" id="ARBA00022617"/>
    </source>
</evidence>
<dbReference type="InterPro" id="IPR009056">
    <property type="entry name" value="Cyt_c-like_dom"/>
</dbReference>
<gene>
    <name evidence="9" type="primary">cycM3</name>
    <name evidence="9" type="ORF">HMPREF0731_2456</name>
</gene>
<dbReference type="Pfam" id="PF00034">
    <property type="entry name" value="Cytochrom_C"/>
    <property type="match status" value="1"/>
</dbReference>
<dbReference type="InterPro" id="IPR002327">
    <property type="entry name" value="Cyt_c_1A/1B"/>
</dbReference>
<keyword evidence="1" id="KW-0813">Transport</keyword>
<evidence type="ECO:0000256" key="1">
    <source>
        <dbReference type="ARBA" id="ARBA00022448"/>
    </source>
</evidence>
<keyword evidence="2 6" id="KW-0349">Heme</keyword>
<dbReference type="GO" id="GO:0009055">
    <property type="term" value="F:electron transfer activity"/>
    <property type="evidence" value="ECO:0007669"/>
    <property type="project" value="InterPro"/>
</dbReference>
<dbReference type="RefSeq" id="WP_007005386.1">
    <property type="nucleotide sequence ID" value="NZ_GG770782.1"/>
</dbReference>
<accession>D5RMZ5</accession>
<evidence type="ECO:0000256" key="3">
    <source>
        <dbReference type="ARBA" id="ARBA00022723"/>
    </source>
</evidence>
<dbReference type="GO" id="GO:0046872">
    <property type="term" value="F:metal ion binding"/>
    <property type="evidence" value="ECO:0007669"/>
    <property type="project" value="UniProtKB-KW"/>
</dbReference>
<evidence type="ECO:0000259" key="8">
    <source>
        <dbReference type="PROSITE" id="PS51007"/>
    </source>
</evidence>
<evidence type="ECO:0000256" key="7">
    <source>
        <dbReference type="SAM" id="SignalP"/>
    </source>
</evidence>
<protein>
    <submittedName>
        <fullName evidence="9">Cytochrome C</fullName>
    </submittedName>
</protein>
<evidence type="ECO:0000313" key="10">
    <source>
        <dbReference type="Proteomes" id="UP000005324"/>
    </source>
</evidence>
<evidence type="ECO:0000256" key="6">
    <source>
        <dbReference type="PROSITE-ProRule" id="PRU00433"/>
    </source>
</evidence>
<dbReference type="Proteomes" id="UP000005324">
    <property type="component" value="Unassembled WGS sequence"/>
</dbReference>
<sequence length="126" mass="13157">MRFFLIAALLGAALLAPAAARAEEGDPARGRSLFQRQCQACHQAVQPRHGVGPSLQGVVGRAAAAAPGYNYSPALKAAGLTWTPEVLADFLGAPTTKVPGTRMVQRVAAEPDRRDIVAFLAQQAAP</sequence>
<name>D5RMZ5_9PROT</name>
<dbReference type="HOGENOM" id="CLU_060944_2_0_5"/>